<sequence length="184" mass="20459">MTDATARPEDDRPGPDEQRDGALLAELSNDMVRMHKRYWGRGAVEAKSYLFDDFLLVMMRGGFTVAEESMIAHGHEAEVRAFRQLWQDDMTDELVAMVRARTGRRVVNYQSQVMFDPDVVLEIFMFGEDGSDEPASLAHPETGGLAGAVGAAARDVLREPPPPAEGRGGDPGRGRREDERRQGR</sequence>
<reference evidence="3" key="1">
    <citation type="submission" date="2020-05" db="EMBL/GenBank/DDBJ databases">
        <authorList>
            <person name="Chiriac C."/>
            <person name="Salcher M."/>
            <person name="Ghai R."/>
            <person name="Kavagutti S V."/>
        </authorList>
    </citation>
    <scope>NUCLEOTIDE SEQUENCE</scope>
</reference>
<dbReference type="EMBL" id="CAFBMK010000221">
    <property type="protein sequence ID" value="CAB4938496.1"/>
    <property type="molecule type" value="Genomic_DNA"/>
</dbReference>
<feature type="compositionally biased region" description="Basic and acidic residues" evidence="1">
    <location>
        <begin position="167"/>
        <end position="184"/>
    </location>
</feature>
<proteinExistence type="predicted"/>
<organism evidence="3">
    <name type="scientific">freshwater metagenome</name>
    <dbReference type="NCBI Taxonomy" id="449393"/>
    <lineage>
        <taxon>unclassified sequences</taxon>
        <taxon>metagenomes</taxon>
        <taxon>ecological metagenomes</taxon>
    </lineage>
</organism>
<gene>
    <name evidence="3" type="ORF">UFOPK3564_02801</name>
</gene>
<evidence type="ECO:0000313" key="3">
    <source>
        <dbReference type="EMBL" id="CAB4938496.1"/>
    </source>
</evidence>
<evidence type="ECO:0000256" key="1">
    <source>
        <dbReference type="SAM" id="MobiDB-lite"/>
    </source>
</evidence>
<dbReference type="AlphaFoldDB" id="A0A6J7J5Y9"/>
<feature type="region of interest" description="Disordered" evidence="1">
    <location>
        <begin position="132"/>
        <end position="184"/>
    </location>
</feature>
<evidence type="ECO:0000259" key="2">
    <source>
        <dbReference type="Pfam" id="PF10057"/>
    </source>
</evidence>
<feature type="domain" description="Na+-translocating membrane potential-generating system MpsC" evidence="2">
    <location>
        <begin position="21"/>
        <end position="126"/>
    </location>
</feature>
<name>A0A6J7J5Y9_9ZZZZ</name>
<dbReference type="InterPro" id="IPR018745">
    <property type="entry name" value="MpsC"/>
</dbReference>
<dbReference type="Pfam" id="PF10057">
    <property type="entry name" value="MpsC"/>
    <property type="match status" value="1"/>
</dbReference>
<accession>A0A6J7J5Y9</accession>
<protein>
    <submittedName>
        <fullName evidence="3">Unannotated protein</fullName>
    </submittedName>
</protein>